<evidence type="ECO:0000313" key="1">
    <source>
        <dbReference type="EMBL" id="KAI3777943.1"/>
    </source>
</evidence>
<comment type="caution">
    <text evidence="1">The sequence shown here is derived from an EMBL/GenBank/DDBJ whole genome shotgun (WGS) entry which is preliminary data.</text>
</comment>
<sequence>MRGTSSSSPTETLQPLTGSHGRSESPKVPAVDAQHKPNPAGDVVSAATPGTPPQIGQIPVNEVPIAPSSKTTASAPSVDEDGFTMVSKHNKQGPIKLQSKNQKPVRVKMHAQQYGPGRSRRNIVPNGPGENQKGEPPTAKQQATRVEVNKDPRVASIAPKKVTSGFNYSMVVQGSAKPTIGLGVESANRFSVLDIPSSIKFNKLIEGQDDLYPPDNGLEDGMDLEMNTLIRNEKVECSTNEKYGISDAQKQVILNCICDFKYVQAEAVEEWSQGEWDFFADKCMEMGLDPENSILYPEEDTEIEDVDDR</sequence>
<gene>
    <name evidence="1" type="ORF">L1987_47746</name>
</gene>
<reference evidence="1 2" key="2">
    <citation type="journal article" date="2022" name="Mol. Ecol. Resour.">
        <title>The genomes of chicory, endive, great burdock and yacon provide insights into Asteraceae paleo-polyploidization history and plant inulin production.</title>
        <authorList>
            <person name="Fan W."/>
            <person name="Wang S."/>
            <person name="Wang H."/>
            <person name="Wang A."/>
            <person name="Jiang F."/>
            <person name="Liu H."/>
            <person name="Zhao H."/>
            <person name="Xu D."/>
            <person name="Zhang Y."/>
        </authorList>
    </citation>
    <scope>NUCLEOTIDE SEQUENCE [LARGE SCALE GENOMIC DNA]</scope>
    <source>
        <strain evidence="2">cv. Yunnan</strain>
        <tissue evidence="1">Leaves</tissue>
    </source>
</reference>
<keyword evidence="2" id="KW-1185">Reference proteome</keyword>
<dbReference type="Proteomes" id="UP001056120">
    <property type="component" value="Linkage Group LG15"/>
</dbReference>
<protein>
    <submittedName>
        <fullName evidence="1">Uncharacterized protein</fullName>
    </submittedName>
</protein>
<dbReference type="EMBL" id="CM042032">
    <property type="protein sequence ID" value="KAI3777943.1"/>
    <property type="molecule type" value="Genomic_DNA"/>
</dbReference>
<name>A0ACB9G419_9ASTR</name>
<proteinExistence type="predicted"/>
<evidence type="ECO:0000313" key="2">
    <source>
        <dbReference type="Proteomes" id="UP001056120"/>
    </source>
</evidence>
<reference evidence="2" key="1">
    <citation type="journal article" date="2022" name="Mol. Ecol. Resour.">
        <title>The genomes of chicory, endive, great burdock and yacon provide insights into Asteraceae palaeo-polyploidization history and plant inulin production.</title>
        <authorList>
            <person name="Fan W."/>
            <person name="Wang S."/>
            <person name="Wang H."/>
            <person name="Wang A."/>
            <person name="Jiang F."/>
            <person name="Liu H."/>
            <person name="Zhao H."/>
            <person name="Xu D."/>
            <person name="Zhang Y."/>
        </authorList>
    </citation>
    <scope>NUCLEOTIDE SEQUENCE [LARGE SCALE GENOMIC DNA]</scope>
    <source>
        <strain evidence="2">cv. Yunnan</strain>
    </source>
</reference>
<organism evidence="1 2">
    <name type="scientific">Smallanthus sonchifolius</name>
    <dbReference type="NCBI Taxonomy" id="185202"/>
    <lineage>
        <taxon>Eukaryota</taxon>
        <taxon>Viridiplantae</taxon>
        <taxon>Streptophyta</taxon>
        <taxon>Embryophyta</taxon>
        <taxon>Tracheophyta</taxon>
        <taxon>Spermatophyta</taxon>
        <taxon>Magnoliopsida</taxon>
        <taxon>eudicotyledons</taxon>
        <taxon>Gunneridae</taxon>
        <taxon>Pentapetalae</taxon>
        <taxon>asterids</taxon>
        <taxon>campanulids</taxon>
        <taxon>Asterales</taxon>
        <taxon>Asteraceae</taxon>
        <taxon>Asteroideae</taxon>
        <taxon>Heliantheae alliance</taxon>
        <taxon>Millerieae</taxon>
        <taxon>Smallanthus</taxon>
    </lineage>
</organism>
<accession>A0ACB9G419</accession>